<accession>A0ABR3QTN6</accession>
<proteinExistence type="predicted"/>
<evidence type="ECO:0000313" key="3">
    <source>
        <dbReference type="Proteomes" id="UP001521222"/>
    </source>
</evidence>
<dbReference type="Proteomes" id="UP001521222">
    <property type="component" value="Unassembled WGS sequence"/>
</dbReference>
<gene>
    <name evidence="2" type="ORF">SLS59_008156</name>
</gene>
<comment type="caution">
    <text evidence="2">The sequence shown here is derived from an EMBL/GenBank/DDBJ whole genome shotgun (WGS) entry which is preliminary data.</text>
</comment>
<dbReference type="EMBL" id="JAKIXB020000031">
    <property type="protein sequence ID" value="KAL1595520.1"/>
    <property type="molecule type" value="Genomic_DNA"/>
</dbReference>
<evidence type="ECO:0000256" key="1">
    <source>
        <dbReference type="SAM" id="MobiDB-lite"/>
    </source>
</evidence>
<sequence>MSHDRLSSEDVSIEQELDVEAVQVYIDWLYSGALRIDDSLDRNDDDFNFALLQCWEVANALQDRTFRDAVICTFFTEVKARFWSKSIKLAFEDNKGSDEMRQFVMRVFMTQMGQGSFRKWAHKWPKVFVIALADMSVEKALNGGCKSAVYLEDVDDLKAEYLGRSESKDEHKKADKLVYITPEDDSVVYYVPADEEADRRTVVWKKRSTVPVSDDDKDSSEELDQPIRSSKQARVQRVSGIRKPGRASYDAKTITGVDRRKTTYSRKSHTTYGPHDRRFGLR</sequence>
<keyword evidence="3" id="KW-1185">Reference proteome</keyword>
<organism evidence="2 3">
    <name type="scientific">Nothophoma quercina</name>
    <dbReference type="NCBI Taxonomy" id="749835"/>
    <lineage>
        <taxon>Eukaryota</taxon>
        <taxon>Fungi</taxon>
        <taxon>Dikarya</taxon>
        <taxon>Ascomycota</taxon>
        <taxon>Pezizomycotina</taxon>
        <taxon>Dothideomycetes</taxon>
        <taxon>Pleosporomycetidae</taxon>
        <taxon>Pleosporales</taxon>
        <taxon>Pleosporineae</taxon>
        <taxon>Didymellaceae</taxon>
        <taxon>Nothophoma</taxon>
    </lineage>
</organism>
<evidence type="ECO:0000313" key="2">
    <source>
        <dbReference type="EMBL" id="KAL1595520.1"/>
    </source>
</evidence>
<reference evidence="2 3" key="1">
    <citation type="submission" date="2024-02" db="EMBL/GenBank/DDBJ databases">
        <title>De novo assembly and annotation of 12 fungi associated with fruit tree decline syndrome in Ontario, Canada.</title>
        <authorList>
            <person name="Sulman M."/>
            <person name="Ellouze W."/>
            <person name="Ilyukhin E."/>
        </authorList>
    </citation>
    <scope>NUCLEOTIDE SEQUENCE [LARGE SCALE GENOMIC DNA]</scope>
    <source>
        <strain evidence="2 3">M97-236</strain>
    </source>
</reference>
<name>A0ABR3QTN6_9PLEO</name>
<feature type="region of interest" description="Disordered" evidence="1">
    <location>
        <begin position="208"/>
        <end position="282"/>
    </location>
</feature>
<feature type="compositionally biased region" description="Acidic residues" evidence="1">
    <location>
        <begin position="213"/>
        <end position="224"/>
    </location>
</feature>
<protein>
    <recommendedName>
        <fullName evidence="4">BTB domain-containing protein</fullName>
    </recommendedName>
</protein>
<evidence type="ECO:0008006" key="4">
    <source>
        <dbReference type="Google" id="ProtNLM"/>
    </source>
</evidence>